<gene>
    <name evidence="3" type="ORF">G7Z17_g12647</name>
</gene>
<name>A0A9P5GV38_9HYPO</name>
<evidence type="ECO:0000256" key="1">
    <source>
        <dbReference type="SAM" id="MobiDB-lite"/>
    </source>
</evidence>
<sequence length="172" mass="17799">MKSLSTSLLFVAAATAALTSSPRVRSRGLVARDFCDYDVSGNAHYCLVSGTECCVGDYIGCMPTGYTCCSTGLSYCNPDQNCVIDTTTGVMGCQAIDGSGDPTSASDADDAAETGSDADDDDDDDDDDSDSSKKNSSNDDDDDDDDDSGATIIMSSKTLALLPVLGAFVAWL</sequence>
<comment type="caution">
    <text evidence="3">The sequence shown here is derived from an EMBL/GenBank/DDBJ whole genome shotgun (WGS) entry which is preliminary data.</text>
</comment>
<accession>A0A9P5GV38</accession>
<dbReference type="Proteomes" id="UP000722485">
    <property type="component" value="Unassembled WGS sequence"/>
</dbReference>
<dbReference type="OrthoDB" id="5104792at2759"/>
<keyword evidence="4" id="KW-1185">Reference proteome</keyword>
<organism evidence="3 4">
    <name type="scientific">Cylindrodendrum hubeiense</name>
    <dbReference type="NCBI Taxonomy" id="595255"/>
    <lineage>
        <taxon>Eukaryota</taxon>
        <taxon>Fungi</taxon>
        <taxon>Dikarya</taxon>
        <taxon>Ascomycota</taxon>
        <taxon>Pezizomycotina</taxon>
        <taxon>Sordariomycetes</taxon>
        <taxon>Hypocreomycetidae</taxon>
        <taxon>Hypocreales</taxon>
        <taxon>Nectriaceae</taxon>
        <taxon>Cylindrodendrum</taxon>
    </lineage>
</organism>
<feature type="compositionally biased region" description="Acidic residues" evidence="1">
    <location>
        <begin position="138"/>
        <end position="148"/>
    </location>
</feature>
<feature type="chain" id="PRO_5040273566" evidence="2">
    <location>
        <begin position="20"/>
        <end position="172"/>
    </location>
</feature>
<protein>
    <submittedName>
        <fullName evidence="3">Uncharacterized protein</fullName>
    </submittedName>
</protein>
<evidence type="ECO:0000256" key="2">
    <source>
        <dbReference type="SAM" id="SignalP"/>
    </source>
</evidence>
<dbReference type="AlphaFoldDB" id="A0A9P5GV38"/>
<feature type="compositionally biased region" description="Acidic residues" evidence="1">
    <location>
        <begin position="107"/>
        <end position="129"/>
    </location>
</feature>
<feature type="region of interest" description="Disordered" evidence="1">
    <location>
        <begin position="99"/>
        <end position="150"/>
    </location>
</feature>
<reference evidence="3" key="1">
    <citation type="submission" date="2020-03" db="EMBL/GenBank/DDBJ databases">
        <title>Draft Genome Sequence of Cylindrodendrum hubeiense.</title>
        <authorList>
            <person name="Buettner E."/>
            <person name="Kellner H."/>
        </authorList>
    </citation>
    <scope>NUCLEOTIDE SEQUENCE</scope>
    <source>
        <strain evidence="3">IHI 201604</strain>
    </source>
</reference>
<keyword evidence="2" id="KW-0732">Signal</keyword>
<evidence type="ECO:0000313" key="4">
    <source>
        <dbReference type="Proteomes" id="UP000722485"/>
    </source>
</evidence>
<dbReference type="EMBL" id="JAANBB010000598">
    <property type="protein sequence ID" value="KAF7538337.1"/>
    <property type="molecule type" value="Genomic_DNA"/>
</dbReference>
<evidence type="ECO:0000313" key="3">
    <source>
        <dbReference type="EMBL" id="KAF7538337.1"/>
    </source>
</evidence>
<feature type="signal peptide" evidence="2">
    <location>
        <begin position="1"/>
        <end position="19"/>
    </location>
</feature>
<proteinExistence type="predicted"/>